<dbReference type="GO" id="GO:0009307">
    <property type="term" value="P:DNA restriction-modification system"/>
    <property type="evidence" value="ECO:0007669"/>
    <property type="project" value="UniProtKB-KW"/>
</dbReference>
<evidence type="ECO:0000313" key="7">
    <source>
        <dbReference type="Proteomes" id="UP000234845"/>
    </source>
</evidence>
<dbReference type="EMBL" id="PKLZ01000014">
    <property type="protein sequence ID" value="PLW81303.1"/>
    <property type="molecule type" value="Genomic_DNA"/>
</dbReference>
<feature type="region of interest" description="Disordered" evidence="4">
    <location>
        <begin position="423"/>
        <end position="445"/>
    </location>
</feature>
<dbReference type="PANTHER" id="PTHR30408:SF12">
    <property type="entry name" value="TYPE I RESTRICTION ENZYME MJAVIII SPECIFICITY SUBUNIT"/>
    <property type="match status" value="1"/>
</dbReference>
<keyword evidence="3" id="KW-0238">DNA-binding</keyword>
<dbReference type="CDD" id="cd17279">
    <property type="entry name" value="RMtype1_S_BmuCF2ORF3362P_TRD1-CR1_like"/>
    <property type="match status" value="1"/>
</dbReference>
<evidence type="ECO:0000256" key="3">
    <source>
        <dbReference type="ARBA" id="ARBA00023125"/>
    </source>
</evidence>
<dbReference type="RefSeq" id="WP_101522504.1">
    <property type="nucleotide sequence ID" value="NZ_PKLZ01000014.1"/>
</dbReference>
<dbReference type="InterPro" id="IPR044946">
    <property type="entry name" value="Restrct_endonuc_typeI_TRD_sf"/>
</dbReference>
<comment type="caution">
    <text evidence="6">The sequence shown here is derived from an EMBL/GenBank/DDBJ whole genome shotgun (WGS) entry which is preliminary data.</text>
</comment>
<keyword evidence="2" id="KW-0680">Restriction system</keyword>
<keyword evidence="6" id="KW-0540">Nuclease</keyword>
<dbReference type="PANTHER" id="PTHR30408">
    <property type="entry name" value="TYPE-1 RESTRICTION ENZYME ECOKI SPECIFICITY PROTEIN"/>
    <property type="match status" value="1"/>
</dbReference>
<protein>
    <submittedName>
        <fullName evidence="6">Restriction endonuclease subunit S</fullName>
    </submittedName>
</protein>
<keyword evidence="6" id="KW-0255">Endonuclease</keyword>
<evidence type="ECO:0000256" key="1">
    <source>
        <dbReference type="ARBA" id="ARBA00010923"/>
    </source>
</evidence>
<feature type="domain" description="Type I restriction modification DNA specificity" evidence="5">
    <location>
        <begin position="23"/>
        <end position="189"/>
    </location>
</feature>
<dbReference type="GO" id="GO:0003677">
    <property type="term" value="F:DNA binding"/>
    <property type="evidence" value="ECO:0007669"/>
    <property type="project" value="UniProtKB-KW"/>
</dbReference>
<dbReference type="Proteomes" id="UP000234845">
    <property type="component" value="Unassembled WGS sequence"/>
</dbReference>
<reference evidence="7" key="1">
    <citation type="submission" date="2017-11" db="EMBL/GenBank/DDBJ databases">
        <title>The draft genome sequence of Chromatocurvus sp. F02.</title>
        <authorList>
            <person name="Du Z.-J."/>
            <person name="Chang Y.-Q."/>
        </authorList>
    </citation>
    <scope>NUCLEOTIDE SEQUENCE [LARGE SCALE GENOMIC DNA]</scope>
    <source>
        <strain evidence="7">F02</strain>
    </source>
</reference>
<dbReference type="GO" id="GO:0004519">
    <property type="term" value="F:endonuclease activity"/>
    <property type="evidence" value="ECO:0007669"/>
    <property type="project" value="UniProtKB-KW"/>
</dbReference>
<evidence type="ECO:0000259" key="5">
    <source>
        <dbReference type="Pfam" id="PF01420"/>
    </source>
</evidence>
<dbReference type="AlphaFoldDB" id="A0A2N5XYU0"/>
<organism evidence="6 7">
    <name type="scientific">Kineobactrum sediminis</name>
    <dbReference type="NCBI Taxonomy" id="1905677"/>
    <lineage>
        <taxon>Bacteria</taxon>
        <taxon>Pseudomonadati</taxon>
        <taxon>Pseudomonadota</taxon>
        <taxon>Gammaproteobacteria</taxon>
        <taxon>Cellvibrionales</taxon>
        <taxon>Halieaceae</taxon>
        <taxon>Kineobactrum</taxon>
    </lineage>
</organism>
<dbReference type="Pfam" id="PF01420">
    <property type="entry name" value="Methylase_S"/>
    <property type="match status" value="2"/>
</dbReference>
<evidence type="ECO:0000313" key="6">
    <source>
        <dbReference type="EMBL" id="PLW81303.1"/>
    </source>
</evidence>
<dbReference type="CDD" id="cd17262">
    <property type="entry name" value="RMtype1_S_Aco12261I-TRD2-CR2"/>
    <property type="match status" value="1"/>
</dbReference>
<proteinExistence type="inferred from homology"/>
<dbReference type="SUPFAM" id="SSF116734">
    <property type="entry name" value="DNA methylase specificity domain"/>
    <property type="match status" value="2"/>
</dbReference>
<dbReference type="InterPro" id="IPR052021">
    <property type="entry name" value="Type-I_RS_S_subunit"/>
</dbReference>
<dbReference type="Gene3D" id="3.90.220.20">
    <property type="entry name" value="DNA methylase specificity domains"/>
    <property type="match status" value="2"/>
</dbReference>
<keyword evidence="6" id="KW-0378">Hydrolase</keyword>
<name>A0A2N5XYU0_9GAMM</name>
<keyword evidence="7" id="KW-1185">Reference proteome</keyword>
<dbReference type="InterPro" id="IPR000055">
    <property type="entry name" value="Restrct_endonuc_typeI_TRD"/>
</dbReference>
<gene>
    <name evidence="6" type="ORF">CWI75_15825</name>
</gene>
<dbReference type="OrthoDB" id="9798929at2"/>
<feature type="domain" description="Type I restriction modification DNA specificity" evidence="5">
    <location>
        <begin position="247"/>
        <end position="373"/>
    </location>
</feature>
<evidence type="ECO:0000256" key="2">
    <source>
        <dbReference type="ARBA" id="ARBA00022747"/>
    </source>
</evidence>
<evidence type="ECO:0000256" key="4">
    <source>
        <dbReference type="SAM" id="MobiDB-lite"/>
    </source>
</evidence>
<sequence>MSFPRYPEYRDSGVEWLAEVPAHWNVLPIKNNFKVVGGSTPASEQSGFWDGDIVWVTPADLSKLDSFQIKSSMRKITPAGLKSCGTLLVPSGSVVLSTRAPIGSLGVAATALCTNQGCKALVPQKGIHGLYFAYILSITTAELNNRGRGSTFLELSGDELSAFKVPSPNPIEQRAITIFLDHETAKIDALIQEQQRLIALLKEKRQAVISHAVTKGLDPTVPMKDSGVEWLGEVPAHWEIGPIKFYVEFLDGRRIPLSSEERGLRQGDYPYYGASGVIDRIDGYIFDEDLVLVSEDGANLLARSSRVAFVARGKYWVNNHAHILRPVDANLVFWAEVIEHQKLDLYVTGSAQPKLTSEALSSMIVATPPSSEERRCIEQHILEKTVETDNMYQGAQESVRLLNERRSALISAAVTGKIDVRNWQPPADESAFDEEGRQAGLEVAS</sequence>
<comment type="similarity">
    <text evidence="1">Belongs to the type-I restriction system S methylase family.</text>
</comment>
<accession>A0A2N5XYU0</accession>